<comment type="subcellular location">
    <subcellularLocation>
        <location evidence="1">Nucleus</location>
    </subcellularLocation>
</comment>
<keyword evidence="5" id="KW-0539">Nucleus</keyword>
<evidence type="ECO:0000313" key="7">
    <source>
        <dbReference type="Proteomes" id="UP000238479"/>
    </source>
</evidence>
<evidence type="ECO:0000256" key="4">
    <source>
        <dbReference type="ARBA" id="ARBA00022833"/>
    </source>
</evidence>
<dbReference type="InterPro" id="IPR012337">
    <property type="entry name" value="RNaseH-like_sf"/>
</dbReference>
<protein>
    <submittedName>
        <fullName evidence="6">Putative ribonuclease H-like domain-containing protein</fullName>
    </submittedName>
</protein>
<evidence type="ECO:0000256" key="1">
    <source>
        <dbReference type="ARBA" id="ARBA00004123"/>
    </source>
</evidence>
<sequence length="274" mass="32141">MSRGVPGYDEQKAAREFANFACSADFPPQMVEGRPFRGFLESLNPQFKLSFNRVGSECMKVYKERKAETKKFLVNFDGRISLSMDILRHESGRWDTFRCDDYLCLSAHFIDENWKLKRWVLSFRSLWGLDESDDYIPEGDDWGIFKLLQDWGIQNKISTLTRNNEDCDDSLVEFVKSHIQDKNLQLNGQLFRVHCCGDMIKAMVEDAFETIKDIIYKVRQLYSFGRSLPLWYLATHHLKGALQQWSMREFSSQDVINDYDVPPLRNGRKLKVFV</sequence>
<keyword evidence="7" id="KW-1185">Reference proteome</keyword>
<evidence type="ECO:0000313" key="6">
    <source>
        <dbReference type="EMBL" id="PRQ39551.1"/>
    </source>
</evidence>
<dbReference type="InterPro" id="IPR052035">
    <property type="entry name" value="ZnF_BED_domain_contain"/>
</dbReference>
<dbReference type="GO" id="GO:0005634">
    <property type="term" value="C:nucleus"/>
    <property type="evidence" value="ECO:0007669"/>
    <property type="project" value="UniProtKB-SubCell"/>
</dbReference>
<keyword evidence="2" id="KW-0479">Metal-binding</keyword>
<reference evidence="6 7" key="1">
    <citation type="journal article" date="2018" name="Nat. Genet.">
        <title>The Rosa genome provides new insights in the design of modern roses.</title>
        <authorList>
            <person name="Bendahmane M."/>
        </authorList>
    </citation>
    <scope>NUCLEOTIDE SEQUENCE [LARGE SCALE GENOMIC DNA]</scope>
    <source>
        <strain evidence="7">cv. Old Blush</strain>
    </source>
</reference>
<dbReference type="Proteomes" id="UP000238479">
    <property type="component" value="Chromosome 4"/>
</dbReference>
<keyword evidence="4" id="KW-0862">Zinc</keyword>
<dbReference type="PANTHER" id="PTHR46481">
    <property type="entry name" value="ZINC FINGER BED DOMAIN-CONTAINING PROTEIN 4"/>
    <property type="match status" value="1"/>
</dbReference>
<dbReference type="STRING" id="74649.A0A2P6QZF2"/>
<dbReference type="EMBL" id="PDCK01000042">
    <property type="protein sequence ID" value="PRQ39551.1"/>
    <property type="molecule type" value="Genomic_DNA"/>
</dbReference>
<dbReference type="Gramene" id="PRQ39551">
    <property type="protein sequence ID" value="PRQ39551"/>
    <property type="gene ID" value="RchiOBHm_Chr4g0426461"/>
</dbReference>
<dbReference type="SUPFAM" id="SSF53098">
    <property type="entry name" value="Ribonuclease H-like"/>
    <property type="match status" value="1"/>
</dbReference>
<evidence type="ECO:0000256" key="5">
    <source>
        <dbReference type="ARBA" id="ARBA00023242"/>
    </source>
</evidence>
<proteinExistence type="predicted"/>
<evidence type="ECO:0000256" key="3">
    <source>
        <dbReference type="ARBA" id="ARBA00022771"/>
    </source>
</evidence>
<dbReference type="OrthoDB" id="1607513at2759"/>
<dbReference type="OMA" id="MNINEHA"/>
<accession>A0A2P6QZF2</accession>
<dbReference type="AlphaFoldDB" id="A0A2P6QZF2"/>
<comment type="caution">
    <text evidence="6">The sequence shown here is derived from an EMBL/GenBank/DDBJ whole genome shotgun (WGS) entry which is preliminary data.</text>
</comment>
<organism evidence="6 7">
    <name type="scientific">Rosa chinensis</name>
    <name type="common">China rose</name>
    <dbReference type="NCBI Taxonomy" id="74649"/>
    <lineage>
        <taxon>Eukaryota</taxon>
        <taxon>Viridiplantae</taxon>
        <taxon>Streptophyta</taxon>
        <taxon>Embryophyta</taxon>
        <taxon>Tracheophyta</taxon>
        <taxon>Spermatophyta</taxon>
        <taxon>Magnoliopsida</taxon>
        <taxon>eudicotyledons</taxon>
        <taxon>Gunneridae</taxon>
        <taxon>Pentapetalae</taxon>
        <taxon>rosids</taxon>
        <taxon>fabids</taxon>
        <taxon>Rosales</taxon>
        <taxon>Rosaceae</taxon>
        <taxon>Rosoideae</taxon>
        <taxon>Rosoideae incertae sedis</taxon>
        <taxon>Rosa</taxon>
    </lineage>
</organism>
<evidence type="ECO:0000256" key="2">
    <source>
        <dbReference type="ARBA" id="ARBA00022723"/>
    </source>
</evidence>
<dbReference type="PANTHER" id="PTHR46481:SF10">
    <property type="entry name" value="ZINC FINGER BED DOMAIN-CONTAINING PROTEIN 39"/>
    <property type="match status" value="1"/>
</dbReference>
<gene>
    <name evidence="6" type="ORF">RchiOBHm_Chr4g0426461</name>
</gene>
<dbReference type="GO" id="GO:0008270">
    <property type="term" value="F:zinc ion binding"/>
    <property type="evidence" value="ECO:0007669"/>
    <property type="project" value="UniProtKB-KW"/>
</dbReference>
<name>A0A2P6QZF2_ROSCH</name>
<keyword evidence="3" id="KW-0863">Zinc-finger</keyword>